<name>A0ABM5P0A1_9MOLU</name>
<protein>
    <submittedName>
        <fullName evidence="1">Uncharacterized protein</fullName>
    </submittedName>
</protein>
<organism evidence="1 2">
    <name type="scientific">Mycoplasma ovis str. Michigan</name>
    <dbReference type="NCBI Taxonomy" id="1415773"/>
    <lineage>
        <taxon>Bacteria</taxon>
        <taxon>Bacillati</taxon>
        <taxon>Mycoplasmatota</taxon>
        <taxon>Mollicutes</taxon>
        <taxon>Mycoplasmataceae</taxon>
        <taxon>Mycoplasma</taxon>
    </lineage>
</organism>
<accession>A0ABM5P0A1</accession>
<reference evidence="1 2" key="1">
    <citation type="journal article" date="2014" name="Genome Announc.">
        <title>Complete Genome Sequence of Mycoplasma ovis Strain Michigan, a Hemoplasma of Sheep with Two Distinct 16S rRNA Genes.</title>
        <authorList>
            <person name="Deshuillers P.L."/>
            <person name="Santos A.P."/>
            <person name="do Nascimento N.C."/>
            <person name="Hampel J.A."/>
            <person name="Bergin I.L."/>
            <person name="Dyson M.C."/>
            <person name="Messick J.B."/>
        </authorList>
    </citation>
    <scope>NUCLEOTIDE SEQUENCE [LARGE SCALE GENOMIC DNA]</scope>
    <source>
        <strain evidence="1 2">Michigan</strain>
    </source>
</reference>
<keyword evidence="2" id="KW-1185">Reference proteome</keyword>
<dbReference type="RefSeq" id="WP_024070954.1">
    <property type="nucleotide sequence ID" value="NC_023062.1"/>
</dbReference>
<sequence>MAFRIPKLFSFGLPLFALGSPIAITIPKQTLSEAPAIHHYFFRIPLLNGSTNNDKLLQEDKDRLEGYYKRYYNYQTNINSIDNFGTKKVEGSNQPNLFIQVQRSDYLDGREWEWLKTVKLNQLTIDRWFEKKVDDTDLLDESKYYQELIKVENILTPYTKLARNALNQDAIDIYFKGTTISTSEIKRLVYFPSDRIGQKNWYVWWDKELLRLKLNFGFHIWFFNQSALSKYKFVKNYFHNKKRKELKKQLSTLYKSLSQIEKDFFELYFQEIWLSKKDNHDYDSATLNPMEFESKDLNIMYNLLSSQSKDLGIFKGHLIQVLKGGDKERFESFFPNHINYAAGPDALHELKGESDYKPDVKLTITPDKTLDKEWNVSLLVDWIKHYSVRHFTLRTKDSSKNQWPAIVFDPTKGSGVFPVIRESYLSQSISTA</sequence>
<dbReference type="Proteomes" id="UP000018745">
    <property type="component" value="Chromosome"/>
</dbReference>
<gene>
    <name evidence="1" type="ORF">OVS_00805</name>
</gene>
<evidence type="ECO:0000313" key="2">
    <source>
        <dbReference type="Proteomes" id="UP000018745"/>
    </source>
</evidence>
<dbReference type="EMBL" id="CP006935">
    <property type="protein sequence ID" value="AHC39827.1"/>
    <property type="molecule type" value="Genomic_DNA"/>
</dbReference>
<evidence type="ECO:0000313" key="1">
    <source>
        <dbReference type="EMBL" id="AHC39827.1"/>
    </source>
</evidence>
<proteinExistence type="predicted"/>